<dbReference type="SUPFAM" id="SSF57196">
    <property type="entry name" value="EGF/Laminin"/>
    <property type="match status" value="1"/>
</dbReference>
<evidence type="ECO:0000313" key="4">
    <source>
        <dbReference type="Proteomes" id="UP000481153"/>
    </source>
</evidence>
<dbReference type="Proteomes" id="UP000481153">
    <property type="component" value="Unassembled WGS sequence"/>
</dbReference>
<dbReference type="PROSITE" id="PS50026">
    <property type="entry name" value="EGF_3"/>
    <property type="match status" value="1"/>
</dbReference>
<dbReference type="PROSITE" id="PS00022">
    <property type="entry name" value="EGF_1"/>
    <property type="match status" value="1"/>
</dbReference>
<protein>
    <recommendedName>
        <fullName evidence="2">EGF-like domain-containing protein</fullName>
    </recommendedName>
</protein>
<accession>A0A6G0XJD1</accession>
<dbReference type="Gene3D" id="2.10.25.10">
    <property type="entry name" value="Laminin"/>
    <property type="match status" value="1"/>
</dbReference>
<organism evidence="3 4">
    <name type="scientific">Aphanomyces euteiches</name>
    <dbReference type="NCBI Taxonomy" id="100861"/>
    <lineage>
        <taxon>Eukaryota</taxon>
        <taxon>Sar</taxon>
        <taxon>Stramenopiles</taxon>
        <taxon>Oomycota</taxon>
        <taxon>Saprolegniomycetes</taxon>
        <taxon>Saprolegniales</taxon>
        <taxon>Verrucalvaceae</taxon>
        <taxon>Aphanomyces</taxon>
    </lineage>
</organism>
<evidence type="ECO:0000313" key="3">
    <source>
        <dbReference type="EMBL" id="KAF0740289.1"/>
    </source>
</evidence>
<evidence type="ECO:0000256" key="1">
    <source>
        <dbReference type="PROSITE-ProRule" id="PRU00076"/>
    </source>
</evidence>
<dbReference type="InterPro" id="IPR000742">
    <property type="entry name" value="EGF"/>
</dbReference>
<keyword evidence="1" id="KW-0245">EGF-like domain</keyword>
<dbReference type="EMBL" id="VJMJ01000053">
    <property type="protein sequence ID" value="KAF0740289.1"/>
    <property type="molecule type" value="Genomic_DNA"/>
</dbReference>
<dbReference type="PROSITE" id="PS01186">
    <property type="entry name" value="EGF_2"/>
    <property type="match status" value="1"/>
</dbReference>
<keyword evidence="1" id="KW-1015">Disulfide bond</keyword>
<dbReference type="AlphaFoldDB" id="A0A6G0XJD1"/>
<dbReference type="VEuPathDB" id="FungiDB:AeMF1_004149"/>
<proteinExistence type="predicted"/>
<sequence length="424" mass="44873">MLETPERQTLDHAERSHETLETLTAHETSASTVESATTSTIAILHFAFPTMWLSASNAFLWAAVVSHAAVMGLNTDCETDSDCPVGTACVGIRTHSFNPTQVQAKCTEKTATVGVCRGSNAGKCPSYNAPSAPGGELETQCVFVNTTRLRNINCCGSDWTTPVVHRRLDNDTTWANTTTVNTPRDSADCFQCYKDTTSKKGEIIYAGQFFCVPQVECTSHSGFPFACQSNNLCFSNPGELCNNHGTCYPKDINDPKTSYGCLCNTGFSGEQCEKVSSSRCVVDCGDGNTKGSCDKGMCVCNKGWTGLQCEKCTTDDVCSTGTCDPVAGVCSCPVSSLFETQLIANVCYELGAKAVVDKTACANVTCGTKGFCTAGKCYCSTGCVGTKCPPCQDKTCGTCSGALPTAPQAWLLIAAALFTWTAVA</sequence>
<comment type="caution">
    <text evidence="3">The sequence shown here is derived from an EMBL/GenBank/DDBJ whole genome shotgun (WGS) entry which is preliminary data.</text>
</comment>
<name>A0A6G0XJD1_9STRA</name>
<evidence type="ECO:0000259" key="2">
    <source>
        <dbReference type="PROSITE" id="PS50026"/>
    </source>
</evidence>
<gene>
    <name evidence="3" type="ORF">Ae201684_004289</name>
</gene>
<reference evidence="3 4" key="1">
    <citation type="submission" date="2019-07" db="EMBL/GenBank/DDBJ databases">
        <title>Genomics analysis of Aphanomyces spp. identifies a new class of oomycete effector associated with host adaptation.</title>
        <authorList>
            <person name="Gaulin E."/>
        </authorList>
    </citation>
    <scope>NUCLEOTIDE SEQUENCE [LARGE SCALE GENOMIC DNA]</scope>
    <source>
        <strain evidence="3 4">ATCC 201684</strain>
    </source>
</reference>
<feature type="domain" description="EGF-like" evidence="2">
    <location>
        <begin position="229"/>
        <end position="273"/>
    </location>
</feature>
<keyword evidence="4" id="KW-1185">Reference proteome</keyword>
<dbReference type="SMART" id="SM00181">
    <property type="entry name" value="EGF"/>
    <property type="match status" value="3"/>
</dbReference>
<comment type="caution">
    <text evidence="1">Lacks conserved residue(s) required for the propagation of feature annotation.</text>
</comment>
<feature type="disulfide bond" evidence="1">
    <location>
        <begin position="263"/>
        <end position="272"/>
    </location>
</feature>